<comment type="caution">
    <text evidence="6">The sequence shown here is derived from an EMBL/GenBank/DDBJ whole genome shotgun (WGS) entry which is preliminary data.</text>
</comment>
<dbReference type="InterPro" id="IPR036116">
    <property type="entry name" value="FN3_sf"/>
</dbReference>
<evidence type="ECO:0000259" key="5">
    <source>
        <dbReference type="PROSITE" id="PS51127"/>
    </source>
</evidence>
<reference evidence="6 7" key="1">
    <citation type="journal article" date="2014" name="BMC Genomics">
        <title>Comparison of environmental and isolate Sulfobacillus genomes reveals diverse carbon, sulfur, nitrogen, and hydrogen metabolisms.</title>
        <authorList>
            <person name="Justice N.B."/>
            <person name="Norman A."/>
            <person name="Brown C.T."/>
            <person name="Singh A."/>
            <person name="Thomas B.C."/>
            <person name="Banfield J.F."/>
        </authorList>
    </citation>
    <scope>NUCLEOTIDE SEQUENCE [LARGE SCALE GENOMIC DNA]</scope>
    <source>
        <strain evidence="6">AMDSBA5</strain>
    </source>
</reference>
<sequence length="1282" mass="130463">MKKVSSLALGSSMLILSMLPAASAFAQSAPTVTLTESGYNNIAAQVQPGQPVTFNASASGVSQPRYEFWVENPNGQWKDMQSYSSNSSFTLTPSMSGDYLVTAYVLSASQLATGDYSAATNVGPNGVQQVDGVFVDSNVTLNVPTTSVVAGQPLTVSATATGIYDALYQFWYKAPNGQWYQSGNYHSTNSFTFTPTMSGTYTFIAYAKSPLAINDPEGALYSKNTGTVTVLPVVQVGLSDSASSLPNDGKSTDTFTAAVTDPNGNPMSGVAVTFTTSNSGVISFASGTAATATTNANGIATVTGTAGITVGTALVTAEADLQSSAPVTITTVQGAATGISGVTVSPTVATVTASQTGSAAYNNTVYVGTAGQSETISAEIVDAQGNPVPNQMIVLQGNHVDENASVSPYRQNSVKLPGETSFTPFSASEFGEATSTASGMVSFTVENSANTTYNTMQAAPTNTVPFVSGTSSYSLPFNTYTFDAVPASETSSVTEGTALPSAVTENTLGSTYVAWWPSTTPGMALAIEPQGTSLPVTYQSQDSSTTVTVGTQGTFTVAPYFSNYASNQTNADGTMGDQAVQFEPGPLGVLEPGQSITYNLSTNGNGAIQSVFGVPLSGSGYGWSYDKATNLWYEASASNPGTNYESADVQVTISIQNSGAPAYTVSVTTPNAPTPLTLTGGDLFNGQFGVPNPSMTSPLVPALTFTTTDGLAETNSVNVTASFNNLWMANGLVSGTQVVSPASATVTYTAVQTPVSATFSPSYIQNATTINNQPVNDTIVVTDAYGNPVPNFEVALDGAIGPNDYSGYYDGPTNNNAVWVTKIDGQALVGTNSFAGTTLPDAFPLVDPGSGLLTSSNYVIPNAVPGLYSFNNSTLDVYTNAQGQITVTMQGGGAGFLAYHYNDLQFASQPVTNNQYWLGVWDPANKNKTLLNYMNIGTGTPVTAPIPISLTSSTVNLSSTSVYAGSSVTVSGTIVSPSSQPDAGVTVTASVDGVTSSTVTTSSGAYTISLTPTAATADAAVTVTADGQTLTPASAPVLTVSSDVASTPTVSASGVANGFNLTWNSVSGAATYNVYETNLTAGTSATLVENTANTATTITGLTPGDTYEFAVAGVDQYGNVAPSADYGVASANGVTKLEYGLNVVSVSGPGSSTAFTSATSSSTGSTTIYVEFQATASNPVTADYSVTDTTIRQQLKVTSATVVPPGLPNPPAGASAQPLKVTSATVVPSGQSKAGDVELSVCLPSGSTASYADNFTVTATTGAASNANGQPSAGFTKGGTDL</sequence>
<dbReference type="PROSITE" id="PS51127">
    <property type="entry name" value="BIG1"/>
    <property type="match status" value="1"/>
</dbReference>
<feature type="chain" id="PRO_5015643044" description="Fibronectin type-III domain-containing protein" evidence="3">
    <location>
        <begin position="27"/>
        <end position="1282"/>
    </location>
</feature>
<dbReference type="Gene3D" id="2.60.40.10">
    <property type="entry name" value="Immunoglobulins"/>
    <property type="match status" value="2"/>
</dbReference>
<evidence type="ECO:0000256" key="3">
    <source>
        <dbReference type="SAM" id="SignalP"/>
    </source>
</evidence>
<dbReference type="Proteomes" id="UP000242705">
    <property type="component" value="Unassembled WGS sequence"/>
</dbReference>
<gene>
    <name evidence="6" type="ORF">C7B47_16425</name>
</gene>
<dbReference type="Pfam" id="PF02369">
    <property type="entry name" value="Big_1"/>
    <property type="match status" value="1"/>
</dbReference>
<evidence type="ECO:0000256" key="1">
    <source>
        <dbReference type="ARBA" id="ARBA00010116"/>
    </source>
</evidence>
<dbReference type="SUPFAM" id="SSF48726">
    <property type="entry name" value="Immunoglobulin"/>
    <property type="match status" value="1"/>
</dbReference>
<evidence type="ECO:0000313" key="6">
    <source>
        <dbReference type="EMBL" id="PSR22744.1"/>
    </source>
</evidence>
<feature type="signal peptide" evidence="3">
    <location>
        <begin position="1"/>
        <end position="26"/>
    </location>
</feature>
<dbReference type="SUPFAM" id="SSF49373">
    <property type="entry name" value="Invasin/intimin cell-adhesion fragments"/>
    <property type="match status" value="1"/>
</dbReference>
<name>A0A2T2WKG6_SULTH</name>
<feature type="domain" description="Big-1" evidence="5">
    <location>
        <begin position="235"/>
        <end position="332"/>
    </location>
</feature>
<accession>A0A2T2WKG6</accession>
<dbReference type="SMART" id="SM00634">
    <property type="entry name" value="BID_1"/>
    <property type="match status" value="1"/>
</dbReference>
<organism evidence="6 7">
    <name type="scientific">Sulfobacillus thermosulfidooxidans</name>
    <dbReference type="NCBI Taxonomy" id="28034"/>
    <lineage>
        <taxon>Bacteria</taxon>
        <taxon>Bacillati</taxon>
        <taxon>Bacillota</taxon>
        <taxon>Clostridia</taxon>
        <taxon>Eubacteriales</taxon>
        <taxon>Clostridiales Family XVII. Incertae Sedis</taxon>
        <taxon>Sulfobacillus</taxon>
    </lineage>
</organism>
<dbReference type="PROSITE" id="PS50853">
    <property type="entry name" value="FN3"/>
    <property type="match status" value="1"/>
</dbReference>
<dbReference type="Pfam" id="PF07495">
    <property type="entry name" value="Y_Y_Y"/>
    <property type="match status" value="1"/>
</dbReference>
<feature type="domain" description="Fibronectin type-III" evidence="4">
    <location>
        <begin position="1044"/>
        <end position="1133"/>
    </location>
</feature>
<protein>
    <recommendedName>
        <fullName evidence="8">Fibronectin type-III domain-containing protein</fullName>
    </recommendedName>
</protein>
<dbReference type="InterPro" id="IPR008964">
    <property type="entry name" value="Invasin/intimin_cell_adhesion"/>
</dbReference>
<dbReference type="EMBL" id="PXYX01000080">
    <property type="protein sequence ID" value="PSR22744.1"/>
    <property type="molecule type" value="Genomic_DNA"/>
</dbReference>
<dbReference type="InterPro" id="IPR011123">
    <property type="entry name" value="Y_Y_Y"/>
</dbReference>
<proteinExistence type="inferred from homology"/>
<feature type="region of interest" description="Disordered" evidence="2">
    <location>
        <begin position="1262"/>
        <end position="1282"/>
    </location>
</feature>
<evidence type="ECO:0000259" key="4">
    <source>
        <dbReference type="PROSITE" id="PS50853"/>
    </source>
</evidence>
<dbReference type="SUPFAM" id="SSF49265">
    <property type="entry name" value="Fibronectin type III"/>
    <property type="match status" value="1"/>
</dbReference>
<dbReference type="InterPro" id="IPR036179">
    <property type="entry name" value="Ig-like_dom_sf"/>
</dbReference>
<dbReference type="InterPro" id="IPR013783">
    <property type="entry name" value="Ig-like_fold"/>
</dbReference>
<comment type="similarity">
    <text evidence="1">Belongs to the intimin/invasin family.</text>
</comment>
<evidence type="ECO:0000256" key="2">
    <source>
        <dbReference type="SAM" id="MobiDB-lite"/>
    </source>
</evidence>
<evidence type="ECO:0000313" key="7">
    <source>
        <dbReference type="Proteomes" id="UP000242705"/>
    </source>
</evidence>
<dbReference type="InterPro" id="IPR003344">
    <property type="entry name" value="Big_1_dom"/>
</dbReference>
<keyword evidence="3" id="KW-0732">Signal</keyword>
<evidence type="ECO:0008006" key="8">
    <source>
        <dbReference type="Google" id="ProtNLM"/>
    </source>
</evidence>
<dbReference type="InterPro" id="IPR003961">
    <property type="entry name" value="FN3_dom"/>
</dbReference>